<evidence type="ECO:0000256" key="9">
    <source>
        <dbReference type="ARBA" id="ARBA00023136"/>
    </source>
</evidence>
<dbReference type="EMBL" id="MU865043">
    <property type="protein sequence ID" value="KAK4459198.1"/>
    <property type="molecule type" value="Genomic_DNA"/>
</dbReference>
<feature type="region of interest" description="Disordered" evidence="10">
    <location>
        <begin position="400"/>
        <end position="435"/>
    </location>
</feature>
<feature type="compositionally biased region" description="Low complexity" evidence="10">
    <location>
        <begin position="352"/>
        <end position="362"/>
    </location>
</feature>
<comment type="caution">
    <text evidence="13">The sequence shown here is derived from an EMBL/GenBank/DDBJ whole genome shotgun (WGS) entry which is preliminary data.</text>
</comment>
<evidence type="ECO:0000256" key="11">
    <source>
        <dbReference type="SAM" id="Phobius"/>
    </source>
</evidence>
<evidence type="ECO:0000256" key="1">
    <source>
        <dbReference type="ARBA" id="ARBA00002978"/>
    </source>
</evidence>
<reference evidence="13" key="1">
    <citation type="journal article" date="2023" name="Mol. Phylogenet. Evol.">
        <title>Genome-scale phylogeny and comparative genomics of the fungal order Sordariales.</title>
        <authorList>
            <person name="Hensen N."/>
            <person name="Bonometti L."/>
            <person name="Westerberg I."/>
            <person name="Brannstrom I.O."/>
            <person name="Guillou S."/>
            <person name="Cros-Aarteil S."/>
            <person name="Calhoun S."/>
            <person name="Haridas S."/>
            <person name="Kuo A."/>
            <person name="Mondo S."/>
            <person name="Pangilinan J."/>
            <person name="Riley R."/>
            <person name="LaButti K."/>
            <person name="Andreopoulos B."/>
            <person name="Lipzen A."/>
            <person name="Chen C."/>
            <person name="Yan M."/>
            <person name="Daum C."/>
            <person name="Ng V."/>
            <person name="Clum A."/>
            <person name="Steindorff A."/>
            <person name="Ohm R.A."/>
            <person name="Martin F."/>
            <person name="Silar P."/>
            <person name="Natvig D.O."/>
            <person name="Lalanne C."/>
            <person name="Gautier V."/>
            <person name="Ament-Velasquez S.L."/>
            <person name="Kruys A."/>
            <person name="Hutchinson M.I."/>
            <person name="Powell A.J."/>
            <person name="Barry K."/>
            <person name="Miller A.N."/>
            <person name="Grigoriev I.V."/>
            <person name="Debuchy R."/>
            <person name="Gladieux P."/>
            <person name="Hiltunen Thoren M."/>
            <person name="Johannesson H."/>
        </authorList>
    </citation>
    <scope>NUCLEOTIDE SEQUENCE</scope>
    <source>
        <strain evidence="13">PSN324</strain>
    </source>
</reference>
<evidence type="ECO:0000256" key="3">
    <source>
        <dbReference type="ARBA" id="ARBA00008640"/>
    </source>
</evidence>
<feature type="transmembrane region" description="Helical" evidence="11">
    <location>
        <begin position="161"/>
        <end position="192"/>
    </location>
</feature>
<feature type="domain" description="VTT" evidence="12">
    <location>
        <begin position="181"/>
        <end position="296"/>
    </location>
</feature>
<dbReference type="GO" id="GO:0000022">
    <property type="term" value="P:mitotic spindle elongation"/>
    <property type="evidence" value="ECO:0007669"/>
    <property type="project" value="TreeGrafter"/>
</dbReference>
<evidence type="ECO:0000256" key="8">
    <source>
        <dbReference type="ARBA" id="ARBA00023034"/>
    </source>
</evidence>
<keyword evidence="6 11" id="KW-0812">Transmembrane</keyword>
<evidence type="ECO:0000256" key="5">
    <source>
        <dbReference type="ARBA" id="ARBA00020673"/>
    </source>
</evidence>
<dbReference type="PANTHER" id="PTHR47549:SF1">
    <property type="entry name" value="GOLGI APPARATUS MEMBRANE PROTEIN TVP38"/>
    <property type="match status" value="1"/>
</dbReference>
<evidence type="ECO:0000313" key="13">
    <source>
        <dbReference type="EMBL" id="KAK4459198.1"/>
    </source>
</evidence>
<evidence type="ECO:0000256" key="6">
    <source>
        <dbReference type="ARBA" id="ARBA00022692"/>
    </source>
</evidence>
<dbReference type="InterPro" id="IPR032816">
    <property type="entry name" value="VTT_dom"/>
</dbReference>
<evidence type="ECO:0000256" key="10">
    <source>
        <dbReference type="SAM" id="MobiDB-lite"/>
    </source>
</evidence>
<keyword evidence="7 11" id="KW-1133">Transmembrane helix</keyword>
<organism evidence="13 14">
    <name type="scientific">Cladorrhinum samala</name>
    <dbReference type="NCBI Taxonomy" id="585594"/>
    <lineage>
        <taxon>Eukaryota</taxon>
        <taxon>Fungi</taxon>
        <taxon>Dikarya</taxon>
        <taxon>Ascomycota</taxon>
        <taxon>Pezizomycotina</taxon>
        <taxon>Sordariomycetes</taxon>
        <taxon>Sordariomycetidae</taxon>
        <taxon>Sordariales</taxon>
        <taxon>Podosporaceae</taxon>
        <taxon>Cladorrhinum</taxon>
    </lineage>
</organism>
<protein>
    <recommendedName>
        <fullName evidence="4">Golgi apparatus membrane protein TVP38</fullName>
    </recommendedName>
    <alternativeName>
        <fullName evidence="5">Golgi apparatus membrane protein tvp38</fullName>
    </alternativeName>
</protein>
<feature type="region of interest" description="Disordered" evidence="10">
    <location>
        <begin position="1"/>
        <end position="68"/>
    </location>
</feature>
<keyword evidence="14" id="KW-1185">Reference proteome</keyword>
<evidence type="ECO:0000313" key="14">
    <source>
        <dbReference type="Proteomes" id="UP001321749"/>
    </source>
</evidence>
<dbReference type="PANTHER" id="PTHR47549">
    <property type="entry name" value="GOLGI APPARATUS MEMBRANE PROTEIN TVP38-RELATED"/>
    <property type="match status" value="1"/>
</dbReference>
<evidence type="ECO:0000256" key="4">
    <source>
        <dbReference type="ARBA" id="ARBA00013533"/>
    </source>
</evidence>
<accession>A0AAV9HEU2</accession>
<keyword evidence="8" id="KW-0333">Golgi apparatus</keyword>
<feature type="transmembrane region" description="Helical" evidence="11">
    <location>
        <begin position="314"/>
        <end position="335"/>
    </location>
</feature>
<feature type="transmembrane region" description="Helical" evidence="11">
    <location>
        <begin position="122"/>
        <end position="149"/>
    </location>
</feature>
<feature type="compositionally biased region" description="Low complexity" evidence="10">
    <location>
        <begin position="33"/>
        <end position="45"/>
    </location>
</feature>
<comment type="subcellular location">
    <subcellularLocation>
        <location evidence="2">Golgi apparatus membrane</location>
        <topology evidence="2">Multi-pass membrane protein</topology>
    </subcellularLocation>
</comment>
<feature type="compositionally biased region" description="Polar residues" evidence="10">
    <location>
        <begin position="16"/>
        <end position="28"/>
    </location>
</feature>
<evidence type="ECO:0000259" key="12">
    <source>
        <dbReference type="Pfam" id="PF09335"/>
    </source>
</evidence>
<keyword evidence="9 11" id="KW-0472">Membrane</keyword>
<feature type="region of interest" description="Disordered" evidence="10">
    <location>
        <begin position="352"/>
        <end position="376"/>
    </location>
</feature>
<name>A0AAV9HEU2_9PEZI</name>
<dbReference type="InterPro" id="IPR051076">
    <property type="entry name" value="Golgi_membrane_TVP38/TMEM64"/>
</dbReference>
<gene>
    <name evidence="13" type="ORF">QBC42DRAFT_183998</name>
</gene>
<evidence type="ECO:0000256" key="7">
    <source>
        <dbReference type="ARBA" id="ARBA00022989"/>
    </source>
</evidence>
<proteinExistence type="inferred from homology"/>
<comment type="function">
    <text evidence="1">Golgi membrane protein involved in vesicular trafficking and spindle migration.</text>
</comment>
<evidence type="ECO:0000256" key="2">
    <source>
        <dbReference type="ARBA" id="ARBA00004653"/>
    </source>
</evidence>
<reference evidence="13" key="2">
    <citation type="submission" date="2023-06" db="EMBL/GenBank/DDBJ databases">
        <authorList>
            <consortium name="Lawrence Berkeley National Laboratory"/>
            <person name="Mondo S.J."/>
            <person name="Hensen N."/>
            <person name="Bonometti L."/>
            <person name="Westerberg I."/>
            <person name="Brannstrom I.O."/>
            <person name="Guillou S."/>
            <person name="Cros-Aarteil S."/>
            <person name="Calhoun S."/>
            <person name="Haridas S."/>
            <person name="Kuo A."/>
            <person name="Pangilinan J."/>
            <person name="Riley R."/>
            <person name="Labutti K."/>
            <person name="Andreopoulos B."/>
            <person name="Lipzen A."/>
            <person name="Chen C."/>
            <person name="Yanf M."/>
            <person name="Daum C."/>
            <person name="Ng V."/>
            <person name="Clum A."/>
            <person name="Steindorff A."/>
            <person name="Ohm R."/>
            <person name="Martin F."/>
            <person name="Silar P."/>
            <person name="Natvig D."/>
            <person name="Lalanne C."/>
            <person name="Gautier V."/>
            <person name="Ament-Velasquez S.L."/>
            <person name="Kruys A."/>
            <person name="Hutchinson M.I."/>
            <person name="Powell A.J."/>
            <person name="Barry K."/>
            <person name="Miller A.N."/>
            <person name="Grigoriev I.V."/>
            <person name="Debuchy R."/>
            <person name="Gladieux P."/>
            <person name="Thoren M.H."/>
            <person name="Johannesson H."/>
        </authorList>
    </citation>
    <scope>NUCLEOTIDE SEQUENCE</scope>
    <source>
        <strain evidence="13">PSN324</strain>
    </source>
</reference>
<dbReference type="Pfam" id="PF09335">
    <property type="entry name" value="VTT_dom"/>
    <property type="match status" value="1"/>
</dbReference>
<comment type="similarity">
    <text evidence="3">Belongs to the TVP38/TMEM64 family.</text>
</comment>
<feature type="compositionally biased region" description="Low complexity" evidence="10">
    <location>
        <begin position="54"/>
        <end position="68"/>
    </location>
</feature>
<dbReference type="Proteomes" id="UP001321749">
    <property type="component" value="Unassembled WGS sequence"/>
</dbReference>
<dbReference type="GO" id="GO:0016192">
    <property type="term" value="P:vesicle-mediated transport"/>
    <property type="evidence" value="ECO:0007669"/>
    <property type="project" value="TreeGrafter"/>
</dbReference>
<feature type="transmembrane region" description="Helical" evidence="11">
    <location>
        <begin position="198"/>
        <end position="220"/>
    </location>
</feature>
<dbReference type="AlphaFoldDB" id="A0AAV9HEU2"/>
<sequence length="435" mass="46132">MPPEDDYFSPLPGAGTINTRRTNSPQHQHITRHSTSSSISSPTTPVGFGHQQHRPQLSSSSSSAPRRLSTTSHRFRAASMSSSAGASGGGAKSVVKNLYTTSLLLTRRALAFYLSLPLLQRIAVIVALAIAFAFGLVFLIYSHALFAALGPTAETIRNSSWGWIPISFLIMITGFPPLIGYSTAVTIAGFVYGFPWGWPVAAVSTIVGSTAAFLASRGWLKGYVHNLVGKDRRFVALGQVLRRDGIGVLAMIRLCPLPYSMSNGFLATVGSIGPGRFAVATGLTTPKLLVHVFIGSRLALLAESGDKMTGKDKMINYASMLIGGAVGFTVGLLIYRRTMARAAELAQENGGDLEAGDGLLDGTLEDEEGGDHQAGRLINPDEMDAAALMNDDDDISLWDTESGDYHDAWDDGPEGTTGTGIVKKDVSSGVNGGRR</sequence>
<dbReference type="GO" id="GO:0000139">
    <property type="term" value="C:Golgi membrane"/>
    <property type="evidence" value="ECO:0007669"/>
    <property type="project" value="UniProtKB-SubCell"/>
</dbReference>